<dbReference type="PANTHER" id="PTHR24305:SF166">
    <property type="entry name" value="CYTOCHROME P450 12A4, MITOCHONDRIAL-RELATED"/>
    <property type="match status" value="1"/>
</dbReference>
<dbReference type="InterPro" id="IPR050121">
    <property type="entry name" value="Cytochrome_P450_monoxygenase"/>
</dbReference>
<dbReference type="GO" id="GO:0005506">
    <property type="term" value="F:iron ion binding"/>
    <property type="evidence" value="ECO:0007669"/>
    <property type="project" value="InterPro"/>
</dbReference>
<feature type="binding site" description="axial binding residue" evidence="5">
    <location>
        <position position="450"/>
    </location>
    <ligand>
        <name>heme</name>
        <dbReference type="ChEBI" id="CHEBI:30413"/>
    </ligand>
    <ligandPart>
        <name>Fe</name>
        <dbReference type="ChEBI" id="CHEBI:18248"/>
    </ligandPart>
</feature>
<keyword evidence="6" id="KW-0560">Oxidoreductase</keyword>
<dbReference type="GO" id="GO:0004497">
    <property type="term" value="F:monooxygenase activity"/>
    <property type="evidence" value="ECO:0007669"/>
    <property type="project" value="UniProtKB-KW"/>
</dbReference>
<dbReference type="InterPro" id="IPR001128">
    <property type="entry name" value="Cyt_P450"/>
</dbReference>
<evidence type="ECO:0000313" key="8">
    <source>
        <dbReference type="Proteomes" id="UP000027730"/>
    </source>
</evidence>
<dbReference type="PRINTS" id="PR00385">
    <property type="entry name" value="P450"/>
</dbReference>
<comment type="similarity">
    <text evidence="2 6">Belongs to the cytochrome P450 family.</text>
</comment>
<accession>A0A074X0L4</accession>
<keyword evidence="4 5" id="KW-0408">Iron</keyword>
<evidence type="ECO:0000256" key="2">
    <source>
        <dbReference type="ARBA" id="ARBA00010617"/>
    </source>
</evidence>
<dbReference type="PROSITE" id="PS00086">
    <property type="entry name" value="CYTOCHROME_P450"/>
    <property type="match status" value="1"/>
</dbReference>
<name>A0A074X0L4_9PEZI</name>
<proteinExistence type="inferred from homology"/>
<keyword evidence="8" id="KW-1185">Reference proteome</keyword>
<evidence type="ECO:0000256" key="4">
    <source>
        <dbReference type="ARBA" id="ARBA00023004"/>
    </source>
</evidence>
<dbReference type="RefSeq" id="XP_013422323.1">
    <property type="nucleotide sequence ID" value="XM_013566869.1"/>
</dbReference>
<dbReference type="PANTHER" id="PTHR24305">
    <property type="entry name" value="CYTOCHROME P450"/>
    <property type="match status" value="1"/>
</dbReference>
<comment type="cofactor">
    <cofactor evidence="1 5">
        <name>heme</name>
        <dbReference type="ChEBI" id="CHEBI:30413"/>
    </cofactor>
</comment>
<dbReference type="InterPro" id="IPR017972">
    <property type="entry name" value="Cyt_P450_CS"/>
</dbReference>
<dbReference type="GeneID" id="25412749"/>
<dbReference type="GO" id="GO:0020037">
    <property type="term" value="F:heme binding"/>
    <property type="evidence" value="ECO:0007669"/>
    <property type="project" value="InterPro"/>
</dbReference>
<evidence type="ECO:0000256" key="6">
    <source>
        <dbReference type="RuleBase" id="RU000461"/>
    </source>
</evidence>
<dbReference type="GO" id="GO:0016705">
    <property type="term" value="F:oxidoreductase activity, acting on paired donors, with incorporation or reduction of molecular oxygen"/>
    <property type="evidence" value="ECO:0007669"/>
    <property type="project" value="InterPro"/>
</dbReference>
<sequence length="508" mass="57271">MGVIFLAACAAVALWIAHGAYKILVYPRFSPYRHLPSPDQGPIWKRLFTEPDTFDFLRWADQVPNDGLIRYFGILNDERLHVTNTQGLVQLLQKDTYLYRKASAQGQLVKFLAGDNVVVAEGSKHKTVRKGLQPAFSPARKPHWYQLFSTTALDLVQAIDHQNTSGSDQPAINLSRMLSQMGLDTIGKDCVGTEFDSLRSPRGDKTLGYLKLFNTSANAHLLEIIMHLFPFWLLEALPFKAVQYARNMTGRVKETVQHEAVQDMSAQDHGQEKEDMNDKNMVDCMRRDLLSPEQVINNALTMVTAGHEEIGTALTWVVYFLILYPQVQTRLRRDITSTLGDANDWKDKCFTEDDFNKLPYLRAVINESLRLRPNVPVIWRESTTPSTLLDTAIPHRGTVITASTWAMNRNADEWGPNATDFSPDRWLDDVNGGAKSAFSFMTFGQGPRKCIGEIYARTQMECVLAALVDSFVFSSALRLDDIAPSQGMITVKVWQGLRIFAQPVERAP</sequence>
<evidence type="ECO:0000256" key="5">
    <source>
        <dbReference type="PIRSR" id="PIRSR602401-1"/>
    </source>
</evidence>
<dbReference type="InterPro" id="IPR002401">
    <property type="entry name" value="Cyt_P450_E_grp-I"/>
</dbReference>
<dbReference type="PRINTS" id="PR00463">
    <property type="entry name" value="EP450I"/>
</dbReference>
<dbReference type="Pfam" id="PF00067">
    <property type="entry name" value="p450"/>
    <property type="match status" value="1"/>
</dbReference>
<dbReference type="InterPro" id="IPR036396">
    <property type="entry name" value="Cyt_P450_sf"/>
</dbReference>
<keyword evidence="3 5" id="KW-0479">Metal-binding</keyword>
<dbReference type="Gene3D" id="1.10.630.10">
    <property type="entry name" value="Cytochrome P450"/>
    <property type="match status" value="1"/>
</dbReference>
<evidence type="ECO:0000256" key="1">
    <source>
        <dbReference type="ARBA" id="ARBA00001971"/>
    </source>
</evidence>
<dbReference type="AlphaFoldDB" id="A0A074X0L4"/>
<dbReference type="STRING" id="1043004.A0A074X0L4"/>
<evidence type="ECO:0000313" key="7">
    <source>
        <dbReference type="EMBL" id="KEQ68151.1"/>
    </source>
</evidence>
<evidence type="ECO:0000256" key="3">
    <source>
        <dbReference type="ARBA" id="ARBA00022723"/>
    </source>
</evidence>
<reference evidence="7 8" key="1">
    <citation type="journal article" date="2014" name="BMC Genomics">
        <title>Genome sequencing of four Aureobasidium pullulans varieties: biotechnological potential, stress tolerance, and description of new species.</title>
        <authorList>
            <person name="Gostin Ar C."/>
            <person name="Ohm R.A."/>
            <person name="Kogej T."/>
            <person name="Sonjak S."/>
            <person name="Turk M."/>
            <person name="Zajc J."/>
            <person name="Zalar P."/>
            <person name="Grube M."/>
            <person name="Sun H."/>
            <person name="Han J."/>
            <person name="Sharma A."/>
            <person name="Chiniquy J."/>
            <person name="Ngan C.Y."/>
            <person name="Lipzen A."/>
            <person name="Barry K."/>
            <person name="Grigoriev I.V."/>
            <person name="Gunde-Cimerman N."/>
        </authorList>
    </citation>
    <scope>NUCLEOTIDE SEQUENCE [LARGE SCALE GENOMIC DNA]</scope>
    <source>
        <strain evidence="7 8">CBS 147.97</strain>
    </source>
</reference>
<dbReference type="SUPFAM" id="SSF48264">
    <property type="entry name" value="Cytochrome P450"/>
    <property type="match status" value="1"/>
</dbReference>
<dbReference type="HOGENOM" id="CLU_001570_5_11_1"/>
<dbReference type="Proteomes" id="UP000027730">
    <property type="component" value="Unassembled WGS sequence"/>
</dbReference>
<keyword evidence="5 6" id="KW-0349">Heme</keyword>
<keyword evidence="6" id="KW-0503">Monooxygenase</keyword>
<protein>
    <submittedName>
        <fullName evidence="7">Cytochrome P450</fullName>
    </submittedName>
</protein>
<dbReference type="EMBL" id="KL584737">
    <property type="protein sequence ID" value="KEQ68151.1"/>
    <property type="molecule type" value="Genomic_DNA"/>
</dbReference>
<dbReference type="OrthoDB" id="1470350at2759"/>
<gene>
    <name evidence="7" type="ORF">M436DRAFT_59022</name>
</gene>
<organism evidence="7 8">
    <name type="scientific">Aureobasidium namibiae CBS 147.97</name>
    <dbReference type="NCBI Taxonomy" id="1043004"/>
    <lineage>
        <taxon>Eukaryota</taxon>
        <taxon>Fungi</taxon>
        <taxon>Dikarya</taxon>
        <taxon>Ascomycota</taxon>
        <taxon>Pezizomycotina</taxon>
        <taxon>Dothideomycetes</taxon>
        <taxon>Dothideomycetidae</taxon>
        <taxon>Dothideales</taxon>
        <taxon>Saccotheciaceae</taxon>
        <taxon>Aureobasidium</taxon>
    </lineage>
</organism>